<organism evidence="3 4">
    <name type="scientific">Vibrio tritonius</name>
    <dbReference type="NCBI Taxonomy" id="1435069"/>
    <lineage>
        <taxon>Bacteria</taxon>
        <taxon>Pseudomonadati</taxon>
        <taxon>Pseudomonadota</taxon>
        <taxon>Gammaproteobacteria</taxon>
        <taxon>Vibrionales</taxon>
        <taxon>Vibrionaceae</taxon>
        <taxon>Vibrio</taxon>
    </lineage>
</organism>
<evidence type="ECO:0000313" key="3">
    <source>
        <dbReference type="EMBL" id="MCA2016957.1"/>
    </source>
</evidence>
<feature type="region of interest" description="Disordered" evidence="1">
    <location>
        <begin position="350"/>
        <end position="370"/>
    </location>
</feature>
<keyword evidence="3" id="KW-0966">Cell projection</keyword>
<protein>
    <submittedName>
        <fullName evidence="3">FliM/FliN family flagellar motor switch protein</fullName>
    </submittedName>
</protein>
<feature type="domain" description="Flagellar motor switch protein FliN-like C-terminal" evidence="2">
    <location>
        <begin position="274"/>
        <end position="340"/>
    </location>
</feature>
<reference evidence="4" key="1">
    <citation type="submission" date="2023-07" db="EMBL/GenBank/DDBJ databases">
        <title>Molecular identification of indigenous halophilic bacteria isolated from red sea cost, biodegradation of synthetic dyes and assessment of degraded metabolite toxicity.</title>
        <authorList>
            <person name="Chaieb K."/>
            <person name="Altayb H.N."/>
        </authorList>
    </citation>
    <scope>NUCLEOTIDE SEQUENCE [LARGE SCALE GENOMIC DNA]</scope>
    <source>
        <strain evidence="4">K20</strain>
    </source>
</reference>
<proteinExistence type="predicted"/>
<dbReference type="InterPro" id="IPR001543">
    <property type="entry name" value="FliN-like_C"/>
</dbReference>
<dbReference type="RefSeq" id="WP_225250811.1">
    <property type="nucleotide sequence ID" value="NZ_JAIWIU010000077.1"/>
</dbReference>
<sequence>MMPNFISQLPQRTHAQQRHSNLIGYGKQAIFNTPRGHLRMALNPLNDLDPSIKVAEYHTDLGSLSLEAEQAEHWLNQLSSAPCPSTLNLDQSCWEVQWYQQQIHQELIPLFYPLTRMMIEDNHTLERHWYRLHWQQGDSRASLTIGLTDDTLSEWLRHHDWQSIATLDTGSLLLTTPLIVGSLAFDPKALKQLSIGDVLHCTQPRFSCEGMGALQLGSTLFTLQANFDGTVCHYLVTQRTSILQTESSMNHSEDWSYESNLPLEESHSLSASDTLPITLTIHAGDVTLSLEELSQLTVGSLLTAKGVAPGHAELRQGQRRIASGELVSIEGELGLQLTDIYLPTRRLTSSPELNEEFDSRTAETESDSWD</sequence>
<comment type="caution">
    <text evidence="3">The sequence shown here is derived from an EMBL/GenBank/DDBJ whole genome shotgun (WGS) entry which is preliminary data.</text>
</comment>
<name>A0ABS7YPN5_9VIBR</name>
<gene>
    <name evidence="3" type="ORF">LDJ79_12600</name>
</gene>
<evidence type="ECO:0000256" key="1">
    <source>
        <dbReference type="SAM" id="MobiDB-lite"/>
    </source>
</evidence>
<evidence type="ECO:0000313" key="4">
    <source>
        <dbReference type="Proteomes" id="UP001199044"/>
    </source>
</evidence>
<dbReference type="Gene3D" id="2.30.330.10">
    <property type="entry name" value="SpoA-like"/>
    <property type="match status" value="1"/>
</dbReference>
<dbReference type="EMBL" id="JAIWIU010000077">
    <property type="protein sequence ID" value="MCA2016957.1"/>
    <property type="molecule type" value="Genomic_DNA"/>
</dbReference>
<keyword evidence="3" id="KW-0969">Cilium</keyword>
<dbReference type="Proteomes" id="UP001199044">
    <property type="component" value="Unassembled WGS sequence"/>
</dbReference>
<evidence type="ECO:0000259" key="2">
    <source>
        <dbReference type="Pfam" id="PF01052"/>
    </source>
</evidence>
<keyword evidence="4" id="KW-1185">Reference proteome</keyword>
<dbReference type="InterPro" id="IPR036429">
    <property type="entry name" value="SpoA-like_sf"/>
</dbReference>
<dbReference type="SUPFAM" id="SSF101801">
    <property type="entry name" value="Surface presentation of antigens (SPOA)"/>
    <property type="match status" value="1"/>
</dbReference>
<keyword evidence="3" id="KW-0282">Flagellum</keyword>
<accession>A0ABS7YPN5</accession>
<dbReference type="Pfam" id="PF01052">
    <property type="entry name" value="FliMN_C"/>
    <property type="match status" value="1"/>
</dbReference>